<dbReference type="RefSeq" id="WP_245734534.1">
    <property type="nucleotide sequence ID" value="NZ_FNRT01000002.1"/>
</dbReference>
<dbReference type="InterPro" id="IPR049492">
    <property type="entry name" value="BD-FAE-like_dom"/>
</dbReference>
<proteinExistence type="predicted"/>
<evidence type="ECO:0000259" key="3">
    <source>
        <dbReference type="Pfam" id="PF20434"/>
    </source>
</evidence>
<dbReference type="GO" id="GO:0016787">
    <property type="term" value="F:hydrolase activity"/>
    <property type="evidence" value="ECO:0007669"/>
    <property type="project" value="UniProtKB-KW"/>
</dbReference>
<feature type="chain" id="PRO_5011771225" evidence="2">
    <location>
        <begin position="38"/>
        <end position="292"/>
    </location>
</feature>
<dbReference type="PANTHER" id="PTHR48081">
    <property type="entry name" value="AB HYDROLASE SUPERFAMILY PROTEIN C4A8.06C"/>
    <property type="match status" value="1"/>
</dbReference>
<feature type="domain" description="BD-FAE-like" evidence="3">
    <location>
        <begin position="72"/>
        <end position="249"/>
    </location>
</feature>
<organism evidence="4 5">
    <name type="scientific">Nocardioides exalbidus</name>
    <dbReference type="NCBI Taxonomy" id="402596"/>
    <lineage>
        <taxon>Bacteria</taxon>
        <taxon>Bacillati</taxon>
        <taxon>Actinomycetota</taxon>
        <taxon>Actinomycetes</taxon>
        <taxon>Propionibacteriales</taxon>
        <taxon>Nocardioidaceae</taxon>
        <taxon>Nocardioides</taxon>
    </lineage>
</organism>
<dbReference type="EMBL" id="FNRT01000002">
    <property type="protein sequence ID" value="SEB73327.1"/>
    <property type="molecule type" value="Genomic_DNA"/>
</dbReference>
<dbReference type="InterPro" id="IPR029058">
    <property type="entry name" value="AB_hydrolase_fold"/>
</dbReference>
<dbReference type="InterPro" id="IPR006311">
    <property type="entry name" value="TAT_signal"/>
</dbReference>
<reference evidence="5" key="1">
    <citation type="submission" date="2016-10" db="EMBL/GenBank/DDBJ databases">
        <authorList>
            <person name="Varghese N."/>
            <person name="Submissions S."/>
        </authorList>
    </citation>
    <scope>NUCLEOTIDE SEQUENCE [LARGE SCALE GENOMIC DNA]</scope>
    <source>
        <strain evidence="5">DSM 22017</strain>
    </source>
</reference>
<keyword evidence="1" id="KW-0378">Hydrolase</keyword>
<accession>A0A1H4LRP9</accession>
<dbReference type="Gene3D" id="3.40.50.1820">
    <property type="entry name" value="alpha/beta hydrolase"/>
    <property type="match status" value="1"/>
</dbReference>
<gene>
    <name evidence="4" type="ORF">SAMN04489844_0947</name>
</gene>
<dbReference type="Proteomes" id="UP000198742">
    <property type="component" value="Unassembled WGS sequence"/>
</dbReference>
<dbReference type="Pfam" id="PF20434">
    <property type="entry name" value="BD-FAE"/>
    <property type="match status" value="1"/>
</dbReference>
<dbReference type="AlphaFoldDB" id="A0A1H4LRP9"/>
<keyword evidence="2" id="KW-0732">Signal</keyword>
<keyword evidence="5" id="KW-1185">Reference proteome</keyword>
<evidence type="ECO:0000313" key="4">
    <source>
        <dbReference type="EMBL" id="SEB73327.1"/>
    </source>
</evidence>
<dbReference type="PANTHER" id="PTHR48081:SF33">
    <property type="entry name" value="KYNURENINE FORMAMIDASE"/>
    <property type="match status" value="1"/>
</dbReference>
<evidence type="ECO:0000313" key="5">
    <source>
        <dbReference type="Proteomes" id="UP000198742"/>
    </source>
</evidence>
<dbReference type="STRING" id="402596.SAMN04489844_0947"/>
<evidence type="ECO:0000256" key="1">
    <source>
        <dbReference type="ARBA" id="ARBA00022801"/>
    </source>
</evidence>
<feature type="signal peptide" evidence="2">
    <location>
        <begin position="1"/>
        <end position="37"/>
    </location>
</feature>
<dbReference type="PROSITE" id="PS51318">
    <property type="entry name" value="TAT"/>
    <property type="match status" value="1"/>
</dbReference>
<evidence type="ECO:0000256" key="2">
    <source>
        <dbReference type="SAM" id="SignalP"/>
    </source>
</evidence>
<name>A0A1H4LRP9_9ACTN</name>
<dbReference type="InterPro" id="IPR050300">
    <property type="entry name" value="GDXG_lipolytic_enzyme"/>
</dbReference>
<dbReference type="SUPFAM" id="SSF53474">
    <property type="entry name" value="alpha/beta-Hydrolases"/>
    <property type="match status" value="1"/>
</dbReference>
<protein>
    <submittedName>
        <fullName evidence="4">Acetyl esterase/lipase</fullName>
    </submittedName>
</protein>
<sequence length="292" mass="30143">MTAPRTEPTGARLRTTGMRRRSLLALPAAGLAAAALAACSDRPSGRVGPVADEASTERITYGEDPSQWVDLHTPGDASRGLVVVIHGGFWKAQYGADYGAPLAEDLVGRGWTAANVEYRRVGNGGGFPETLDDIHAAIGAVAARADGPVVTLGHSAGGHLATWAAARGRFDRWSGGPALTHVVSQAGVLDLRDAVAQHLGSDAALAFLGDADATTYDQADPLTQVPLDVPVWAVHASDDDVVPVEQSRTYVDAARAAGAEATLVEVTGGHFGVIDPSSDAWAACVRVLDSIA</sequence>